<gene>
    <name evidence="3" type="primary">dnaJ_59</name>
    <name evidence="3" type="ORF">SDC9_159817</name>
</gene>
<comment type="caution">
    <text evidence="3">The sequence shown here is derived from an EMBL/GenBank/DDBJ whole genome shotgun (WGS) entry which is preliminary data.</text>
</comment>
<feature type="region of interest" description="Disordered" evidence="1">
    <location>
        <begin position="58"/>
        <end position="77"/>
    </location>
</feature>
<organism evidence="3">
    <name type="scientific">bioreactor metagenome</name>
    <dbReference type="NCBI Taxonomy" id="1076179"/>
    <lineage>
        <taxon>unclassified sequences</taxon>
        <taxon>metagenomes</taxon>
        <taxon>ecological metagenomes</taxon>
    </lineage>
</organism>
<dbReference type="Pfam" id="PF00226">
    <property type="entry name" value="DnaJ"/>
    <property type="match status" value="1"/>
</dbReference>
<dbReference type="Gene3D" id="1.10.287.110">
    <property type="entry name" value="DnaJ domain"/>
    <property type="match status" value="1"/>
</dbReference>
<evidence type="ECO:0000313" key="3">
    <source>
        <dbReference type="EMBL" id="MPN12499.1"/>
    </source>
</evidence>
<dbReference type="SUPFAM" id="SSF46565">
    <property type="entry name" value="Chaperone J-domain"/>
    <property type="match status" value="1"/>
</dbReference>
<dbReference type="SMART" id="SM00271">
    <property type="entry name" value="DnaJ"/>
    <property type="match status" value="1"/>
</dbReference>
<evidence type="ECO:0000259" key="2">
    <source>
        <dbReference type="PROSITE" id="PS50076"/>
    </source>
</evidence>
<dbReference type="InterPro" id="IPR050817">
    <property type="entry name" value="DjlA_DnaK_co-chaperone"/>
</dbReference>
<feature type="compositionally biased region" description="Low complexity" evidence="1">
    <location>
        <begin position="61"/>
        <end position="77"/>
    </location>
</feature>
<sequence>MKNPYDILELKEGSSLEEIKQAYRTLARKYHPDQYGNNPLKDLAEDKMRELNEAYEHLTKNSQTSSSHSNSSYNSNNASYNDIRMSIQRGNYAFAEQQLNNMTDHNAEWNFLMGVININKGWYDAAYNYMNTACRLDPFNKEYTNTFKSINRRNNSYRSPYRRSYGNNDECCDLCCKLWCADSLCECCGGDLISCC</sequence>
<dbReference type="InterPro" id="IPR011990">
    <property type="entry name" value="TPR-like_helical_dom_sf"/>
</dbReference>
<dbReference type="PROSITE" id="PS50076">
    <property type="entry name" value="DNAJ_2"/>
    <property type="match status" value="1"/>
</dbReference>
<dbReference type="PANTHER" id="PTHR24074">
    <property type="entry name" value="CO-CHAPERONE PROTEIN DJLA"/>
    <property type="match status" value="1"/>
</dbReference>
<dbReference type="EMBL" id="VSSQ01058848">
    <property type="protein sequence ID" value="MPN12499.1"/>
    <property type="molecule type" value="Genomic_DNA"/>
</dbReference>
<protein>
    <submittedName>
        <fullName evidence="3">Chaperone protein DnaJ</fullName>
    </submittedName>
</protein>
<proteinExistence type="predicted"/>
<reference evidence="3" key="1">
    <citation type="submission" date="2019-08" db="EMBL/GenBank/DDBJ databases">
        <authorList>
            <person name="Kucharzyk K."/>
            <person name="Murdoch R.W."/>
            <person name="Higgins S."/>
            <person name="Loffler F."/>
        </authorList>
    </citation>
    <scope>NUCLEOTIDE SEQUENCE</scope>
</reference>
<dbReference type="InterPro" id="IPR036869">
    <property type="entry name" value="J_dom_sf"/>
</dbReference>
<evidence type="ECO:0000256" key="1">
    <source>
        <dbReference type="SAM" id="MobiDB-lite"/>
    </source>
</evidence>
<dbReference type="AlphaFoldDB" id="A0A645FGM0"/>
<accession>A0A645FGM0</accession>
<dbReference type="SUPFAM" id="SSF48452">
    <property type="entry name" value="TPR-like"/>
    <property type="match status" value="1"/>
</dbReference>
<dbReference type="InterPro" id="IPR001623">
    <property type="entry name" value="DnaJ_domain"/>
</dbReference>
<dbReference type="PRINTS" id="PR00625">
    <property type="entry name" value="JDOMAIN"/>
</dbReference>
<dbReference type="CDD" id="cd06257">
    <property type="entry name" value="DnaJ"/>
    <property type="match status" value="1"/>
</dbReference>
<name>A0A645FGM0_9ZZZZ</name>
<feature type="domain" description="J" evidence="2">
    <location>
        <begin position="3"/>
        <end position="77"/>
    </location>
</feature>